<feature type="domain" description="HTH psq-type" evidence="3">
    <location>
        <begin position="17"/>
        <end position="66"/>
    </location>
</feature>
<keyword evidence="5" id="KW-1185">Reference proteome</keyword>
<proteinExistence type="predicted"/>
<evidence type="ECO:0000259" key="3">
    <source>
        <dbReference type="Pfam" id="PF04218"/>
    </source>
</evidence>
<organism evidence="4 5">
    <name type="scientific">Petrolisthes manimaculis</name>
    <dbReference type="NCBI Taxonomy" id="1843537"/>
    <lineage>
        <taxon>Eukaryota</taxon>
        <taxon>Metazoa</taxon>
        <taxon>Ecdysozoa</taxon>
        <taxon>Arthropoda</taxon>
        <taxon>Crustacea</taxon>
        <taxon>Multicrustacea</taxon>
        <taxon>Malacostraca</taxon>
        <taxon>Eumalacostraca</taxon>
        <taxon>Eucarida</taxon>
        <taxon>Decapoda</taxon>
        <taxon>Pleocyemata</taxon>
        <taxon>Anomura</taxon>
        <taxon>Galatheoidea</taxon>
        <taxon>Porcellanidae</taxon>
        <taxon>Petrolisthes</taxon>
    </lineage>
</organism>
<dbReference type="GO" id="GO:0003677">
    <property type="term" value="F:DNA binding"/>
    <property type="evidence" value="ECO:0007669"/>
    <property type="project" value="InterPro"/>
</dbReference>
<dbReference type="InterPro" id="IPR036388">
    <property type="entry name" value="WH-like_DNA-bd_sf"/>
</dbReference>
<dbReference type="InterPro" id="IPR009057">
    <property type="entry name" value="Homeodomain-like_sf"/>
</dbReference>
<dbReference type="GO" id="GO:0005634">
    <property type="term" value="C:nucleus"/>
    <property type="evidence" value="ECO:0007669"/>
    <property type="project" value="UniProtKB-SubCell"/>
</dbReference>
<feature type="region of interest" description="Disordered" evidence="2">
    <location>
        <begin position="1"/>
        <end position="22"/>
    </location>
</feature>
<sequence length="352" mass="39227">MASKRPATPSMSDTKPKRARKSLSLDMKLQIVKRKEQGESTSSIARFLHLPLSTVSTVIKQGSQIKKAGQTTSSLMSKTLVRQRWAIMEEMERLLRLWIDDQTRSSMPLSTSLACAKALSIYGDLEKKGYEVKEGSMFTATWKEVTENTLNSTWKKLWPECVKTGFDFTGFDDMGTIRKDIVRLFHLAGFKEVDEDDVQELLQSHSEPLSNEDLMQLDQHRALQGDNDDDDDNAPQRGLDIKTLREIYTTIDETLDKVKERDPNPARSAAFAHSVEEALKVYKAILHDKTQLAKQSKISSFFKPVSQASPSTSAGPASRAAPSTSADEDCDSPPSPHSVHLSCSDSPTSDDE</sequence>
<dbReference type="PANTHER" id="PTHR19303:SF26">
    <property type="entry name" value="TIGGER TRANSPOSABLE ELEMENT-DERIVED PROTEIN 1"/>
    <property type="match status" value="1"/>
</dbReference>
<evidence type="ECO:0000313" key="4">
    <source>
        <dbReference type="EMBL" id="KAK4307953.1"/>
    </source>
</evidence>
<feature type="region of interest" description="Disordered" evidence="2">
    <location>
        <begin position="303"/>
        <end position="352"/>
    </location>
</feature>
<comment type="caution">
    <text evidence="4">The sequence shown here is derived from an EMBL/GenBank/DDBJ whole genome shotgun (WGS) entry which is preliminary data.</text>
</comment>
<dbReference type="Proteomes" id="UP001292094">
    <property type="component" value="Unassembled WGS sequence"/>
</dbReference>
<evidence type="ECO:0000313" key="5">
    <source>
        <dbReference type="Proteomes" id="UP001292094"/>
    </source>
</evidence>
<reference evidence="4" key="1">
    <citation type="submission" date="2023-11" db="EMBL/GenBank/DDBJ databases">
        <title>Genome assemblies of two species of porcelain crab, Petrolisthes cinctipes and Petrolisthes manimaculis (Anomura: Porcellanidae).</title>
        <authorList>
            <person name="Angst P."/>
        </authorList>
    </citation>
    <scope>NUCLEOTIDE SEQUENCE</scope>
    <source>
        <strain evidence="4">PB745_02</strain>
        <tissue evidence="4">Gill</tissue>
    </source>
</reference>
<evidence type="ECO:0000256" key="2">
    <source>
        <dbReference type="SAM" id="MobiDB-lite"/>
    </source>
</evidence>
<dbReference type="AlphaFoldDB" id="A0AAE1U2P9"/>
<feature type="compositionally biased region" description="Polar residues" evidence="2">
    <location>
        <begin position="341"/>
        <end position="352"/>
    </location>
</feature>
<name>A0AAE1U2P9_9EUCA</name>
<gene>
    <name evidence="4" type="ORF">Pmani_020324</name>
</gene>
<dbReference type="SUPFAM" id="SSF46689">
    <property type="entry name" value="Homeodomain-like"/>
    <property type="match status" value="2"/>
</dbReference>
<dbReference type="Pfam" id="PF04218">
    <property type="entry name" value="CENP-B_N"/>
    <property type="match status" value="1"/>
</dbReference>
<dbReference type="Gene3D" id="1.10.10.60">
    <property type="entry name" value="Homeodomain-like"/>
    <property type="match status" value="1"/>
</dbReference>
<dbReference type="PANTHER" id="PTHR19303">
    <property type="entry name" value="TRANSPOSON"/>
    <property type="match status" value="1"/>
</dbReference>
<dbReference type="InterPro" id="IPR007889">
    <property type="entry name" value="HTH_Psq"/>
</dbReference>
<dbReference type="InterPro" id="IPR050863">
    <property type="entry name" value="CenT-Element_Derived"/>
</dbReference>
<comment type="subcellular location">
    <subcellularLocation>
        <location evidence="1">Nucleus</location>
    </subcellularLocation>
</comment>
<dbReference type="Gene3D" id="1.10.10.10">
    <property type="entry name" value="Winged helix-like DNA-binding domain superfamily/Winged helix DNA-binding domain"/>
    <property type="match status" value="1"/>
</dbReference>
<dbReference type="EMBL" id="JAWZYT010001947">
    <property type="protein sequence ID" value="KAK4307953.1"/>
    <property type="molecule type" value="Genomic_DNA"/>
</dbReference>
<feature type="compositionally biased region" description="Polar residues" evidence="2">
    <location>
        <begin position="306"/>
        <end position="325"/>
    </location>
</feature>
<protein>
    <recommendedName>
        <fullName evidence="3">HTH psq-type domain-containing protein</fullName>
    </recommendedName>
</protein>
<accession>A0AAE1U2P9</accession>
<evidence type="ECO:0000256" key="1">
    <source>
        <dbReference type="ARBA" id="ARBA00004123"/>
    </source>
</evidence>